<feature type="compositionally biased region" description="Pro residues" evidence="1">
    <location>
        <begin position="169"/>
        <end position="182"/>
    </location>
</feature>
<dbReference type="Proteomes" id="UP000886595">
    <property type="component" value="Unassembled WGS sequence"/>
</dbReference>
<dbReference type="OrthoDB" id="1905162at2759"/>
<reference evidence="3 4" key="1">
    <citation type="submission" date="2020-02" db="EMBL/GenBank/DDBJ databases">
        <authorList>
            <person name="Ma Q."/>
            <person name="Huang Y."/>
            <person name="Song X."/>
            <person name="Pei D."/>
        </authorList>
    </citation>
    <scope>NUCLEOTIDE SEQUENCE [LARGE SCALE GENOMIC DNA]</scope>
    <source>
        <strain evidence="3">Sxm20200214</strain>
        <tissue evidence="3">Leaf</tissue>
    </source>
</reference>
<feature type="compositionally biased region" description="Basic residues" evidence="1">
    <location>
        <begin position="207"/>
        <end position="223"/>
    </location>
</feature>
<comment type="caution">
    <text evidence="3">The sequence shown here is derived from an EMBL/GenBank/DDBJ whole genome shotgun (WGS) entry which is preliminary data.</text>
</comment>
<dbReference type="InterPro" id="IPR006852">
    <property type="entry name" value="TOD1_MUCI70"/>
</dbReference>
<protein>
    <recommendedName>
        <fullName evidence="2">TOD1/MUCI70 glycosyltransferase-like domain-containing protein</fullName>
    </recommendedName>
</protein>
<keyword evidence="4" id="KW-1185">Reference proteome</keyword>
<organism evidence="3 4">
    <name type="scientific">Brassica carinata</name>
    <name type="common">Ethiopian mustard</name>
    <name type="synonym">Abyssinian cabbage</name>
    <dbReference type="NCBI Taxonomy" id="52824"/>
    <lineage>
        <taxon>Eukaryota</taxon>
        <taxon>Viridiplantae</taxon>
        <taxon>Streptophyta</taxon>
        <taxon>Embryophyta</taxon>
        <taxon>Tracheophyta</taxon>
        <taxon>Spermatophyta</taxon>
        <taxon>Magnoliopsida</taxon>
        <taxon>eudicotyledons</taxon>
        <taxon>Gunneridae</taxon>
        <taxon>Pentapetalae</taxon>
        <taxon>rosids</taxon>
        <taxon>malvids</taxon>
        <taxon>Brassicales</taxon>
        <taxon>Brassicaceae</taxon>
        <taxon>Brassiceae</taxon>
        <taxon>Brassica</taxon>
    </lineage>
</organism>
<dbReference type="PANTHER" id="PTHR12956:SF38">
    <property type="entry name" value="HEXOSYLTRANSFERASE MUCI70-RELATED"/>
    <property type="match status" value="1"/>
</dbReference>
<sequence>MFPNARYSLWIDGKLELVVDPHQILERFLWRKNATFAISKHYKRFDVLVEAKQIKLLVNMITPLLTSKWSFTRMKVNPILCCKAPNHKRRTRGCVILREHVPISNLFTCLWFNSRPFTSRDQISFSTVRDKIAAKTNWTVSMFLDCEERNFVVQRYHRAEQERYARQKPPVPKFSPPPPSLPTKPVLTSSDLTRKVSSGRAVSRTTPPRRRGRRSGPRGHRKANLPVRLQDSA</sequence>
<dbReference type="AlphaFoldDB" id="A0A8X7VXJ6"/>
<evidence type="ECO:0000313" key="3">
    <source>
        <dbReference type="EMBL" id="KAG2318905.1"/>
    </source>
</evidence>
<name>A0A8X7VXJ6_BRACI</name>
<dbReference type="EMBL" id="JAAMPC010000003">
    <property type="protein sequence ID" value="KAG2318905.1"/>
    <property type="molecule type" value="Genomic_DNA"/>
</dbReference>
<gene>
    <name evidence="3" type="ORF">Bca52824_012118</name>
</gene>
<evidence type="ECO:0000313" key="4">
    <source>
        <dbReference type="Proteomes" id="UP000886595"/>
    </source>
</evidence>
<proteinExistence type="predicted"/>
<dbReference type="PANTHER" id="PTHR12956">
    <property type="entry name" value="ALKALINE CERAMIDASE-RELATED"/>
    <property type="match status" value="1"/>
</dbReference>
<evidence type="ECO:0000256" key="1">
    <source>
        <dbReference type="SAM" id="MobiDB-lite"/>
    </source>
</evidence>
<feature type="region of interest" description="Disordered" evidence="1">
    <location>
        <begin position="162"/>
        <end position="233"/>
    </location>
</feature>
<evidence type="ECO:0000259" key="2">
    <source>
        <dbReference type="Pfam" id="PF04765"/>
    </source>
</evidence>
<accession>A0A8X7VXJ6</accession>
<dbReference type="Pfam" id="PF04765">
    <property type="entry name" value="TOD1_MUCI70"/>
    <property type="match status" value="1"/>
</dbReference>
<dbReference type="InterPro" id="IPR048354">
    <property type="entry name" value="TOD1_MUCI70_glycTrfase_dom"/>
</dbReference>
<feature type="domain" description="TOD1/MUCI70 glycosyltransferase-like" evidence="2">
    <location>
        <begin position="1"/>
        <end position="157"/>
    </location>
</feature>